<evidence type="ECO:0008006" key="4">
    <source>
        <dbReference type="Google" id="ProtNLM"/>
    </source>
</evidence>
<dbReference type="EMBL" id="JAODUO010000056">
    <property type="protein sequence ID" value="KAK2191246.1"/>
    <property type="molecule type" value="Genomic_DNA"/>
</dbReference>
<organism evidence="2 3">
    <name type="scientific">Ridgeia piscesae</name>
    <name type="common">Tubeworm</name>
    <dbReference type="NCBI Taxonomy" id="27915"/>
    <lineage>
        <taxon>Eukaryota</taxon>
        <taxon>Metazoa</taxon>
        <taxon>Spiralia</taxon>
        <taxon>Lophotrochozoa</taxon>
        <taxon>Annelida</taxon>
        <taxon>Polychaeta</taxon>
        <taxon>Sedentaria</taxon>
        <taxon>Canalipalpata</taxon>
        <taxon>Sabellida</taxon>
        <taxon>Siboglinidae</taxon>
        <taxon>Ridgeia</taxon>
    </lineage>
</organism>
<dbReference type="AlphaFoldDB" id="A0AAD9UJ46"/>
<evidence type="ECO:0000313" key="2">
    <source>
        <dbReference type="EMBL" id="KAK2191246.1"/>
    </source>
</evidence>
<sequence>MLLRHRHRSAIKKVLKYGGCAVMVCLCGIIICFPELFVKQLFPPLTSSVEDTPRDAHPAADRTTLLASDTTQTNYEQLRMAAAFRKLSNFLFLSTERKCENLFAQTRHGPKLTYSASYWDYVDSYKNALSAAGVLKEGRTNEESWTIHEIAKSSFVRTVCLTGFNGGLSAFMCLTANPNLKVYAFDEQRYNYTKELATFMSWEFYDRLTITFGDTRHTITEFVTARPAFRCDMFIVDGSRSREKLEGDFKDVARLVNPAGNIVVVELYATNNAARVWESYKERGDVKEHFMCKFNELDVLSVRSRSHMGFAVGSYVNK</sequence>
<feature type="transmembrane region" description="Helical" evidence="1">
    <location>
        <begin position="14"/>
        <end position="37"/>
    </location>
</feature>
<name>A0AAD9UJ46_RIDPI</name>
<gene>
    <name evidence="2" type="ORF">NP493_55g08002</name>
</gene>
<keyword evidence="1" id="KW-0472">Membrane</keyword>
<accession>A0AAD9UJ46</accession>
<keyword evidence="1" id="KW-0812">Transmembrane</keyword>
<proteinExistence type="predicted"/>
<reference evidence="2" key="1">
    <citation type="journal article" date="2023" name="Mol. Biol. Evol.">
        <title>Third-Generation Sequencing Reveals the Adaptive Role of the Epigenome in Three Deep-Sea Polychaetes.</title>
        <authorList>
            <person name="Perez M."/>
            <person name="Aroh O."/>
            <person name="Sun Y."/>
            <person name="Lan Y."/>
            <person name="Juniper S.K."/>
            <person name="Young C.R."/>
            <person name="Angers B."/>
            <person name="Qian P.Y."/>
        </authorList>
    </citation>
    <scope>NUCLEOTIDE SEQUENCE</scope>
    <source>
        <strain evidence="2">R07B-5</strain>
    </source>
</reference>
<evidence type="ECO:0000313" key="3">
    <source>
        <dbReference type="Proteomes" id="UP001209878"/>
    </source>
</evidence>
<keyword evidence="3" id="KW-1185">Reference proteome</keyword>
<dbReference type="Gene3D" id="3.40.50.150">
    <property type="entry name" value="Vaccinia Virus protein VP39"/>
    <property type="match status" value="1"/>
</dbReference>
<comment type="caution">
    <text evidence="2">The sequence shown here is derived from an EMBL/GenBank/DDBJ whole genome shotgun (WGS) entry which is preliminary data.</text>
</comment>
<evidence type="ECO:0000256" key="1">
    <source>
        <dbReference type="SAM" id="Phobius"/>
    </source>
</evidence>
<keyword evidence="1" id="KW-1133">Transmembrane helix</keyword>
<dbReference type="InterPro" id="IPR029063">
    <property type="entry name" value="SAM-dependent_MTases_sf"/>
</dbReference>
<dbReference type="Proteomes" id="UP001209878">
    <property type="component" value="Unassembled WGS sequence"/>
</dbReference>
<protein>
    <recommendedName>
        <fullName evidence="4">Methyltransferase</fullName>
    </recommendedName>
</protein>